<keyword evidence="2" id="KW-0288">FMN</keyword>
<keyword evidence="3" id="KW-0560">Oxidoreductase</keyword>
<dbReference type="Pfam" id="PF03358">
    <property type="entry name" value="FMN_red"/>
    <property type="match status" value="1"/>
</dbReference>
<dbReference type="InterPro" id="IPR051814">
    <property type="entry name" value="NAD(P)H-dep_FMN_reductase"/>
</dbReference>
<organism evidence="6 7">
    <name type="scientific">Salibacterium lacus</name>
    <dbReference type="NCBI Taxonomy" id="1898109"/>
    <lineage>
        <taxon>Bacteria</taxon>
        <taxon>Bacillati</taxon>
        <taxon>Bacillota</taxon>
        <taxon>Bacilli</taxon>
        <taxon>Bacillales</taxon>
        <taxon>Bacillaceae</taxon>
    </lineage>
</organism>
<dbReference type="Proteomes" id="UP001597520">
    <property type="component" value="Unassembled WGS sequence"/>
</dbReference>
<dbReference type="InterPro" id="IPR005025">
    <property type="entry name" value="FMN_Rdtase-like_dom"/>
</dbReference>
<keyword evidence="1" id="KW-0285">Flavoprotein</keyword>
<dbReference type="PANTHER" id="PTHR43408">
    <property type="entry name" value="FMN REDUCTASE (NADPH)"/>
    <property type="match status" value="1"/>
</dbReference>
<dbReference type="Gene3D" id="3.40.50.360">
    <property type="match status" value="1"/>
</dbReference>
<keyword evidence="7" id="KW-1185">Reference proteome</keyword>
<evidence type="ECO:0000313" key="7">
    <source>
        <dbReference type="Proteomes" id="UP001597520"/>
    </source>
</evidence>
<evidence type="ECO:0000259" key="5">
    <source>
        <dbReference type="Pfam" id="PF03358"/>
    </source>
</evidence>
<name>A0ABW5T5Y3_9BACI</name>
<feature type="domain" description="NADPH-dependent FMN reductase-like" evidence="5">
    <location>
        <begin position="92"/>
        <end position="175"/>
    </location>
</feature>
<evidence type="ECO:0000256" key="4">
    <source>
        <dbReference type="SAM" id="MobiDB-lite"/>
    </source>
</evidence>
<evidence type="ECO:0000256" key="1">
    <source>
        <dbReference type="ARBA" id="ARBA00022630"/>
    </source>
</evidence>
<dbReference type="RefSeq" id="WP_380713903.1">
    <property type="nucleotide sequence ID" value="NZ_JBHUML010000005.1"/>
</dbReference>
<accession>A0ABW5T5Y3</accession>
<dbReference type="EMBL" id="JBHUML010000005">
    <property type="protein sequence ID" value="MFD2706597.1"/>
    <property type="molecule type" value="Genomic_DNA"/>
</dbReference>
<evidence type="ECO:0000256" key="2">
    <source>
        <dbReference type="ARBA" id="ARBA00022643"/>
    </source>
</evidence>
<evidence type="ECO:0000313" key="6">
    <source>
        <dbReference type="EMBL" id="MFD2706597.1"/>
    </source>
</evidence>
<evidence type="ECO:0000256" key="3">
    <source>
        <dbReference type="ARBA" id="ARBA00023002"/>
    </source>
</evidence>
<gene>
    <name evidence="6" type="ORF">ACFSUB_14110</name>
</gene>
<comment type="caution">
    <text evidence="6">The sequence shown here is derived from an EMBL/GenBank/DDBJ whole genome shotgun (WGS) entry which is preliminary data.</text>
</comment>
<protein>
    <submittedName>
        <fullName evidence="6">NAD(P)H-dependent oxidoreductase</fullName>
    </submittedName>
</protein>
<dbReference type="InterPro" id="IPR029039">
    <property type="entry name" value="Flavoprotein-like_sf"/>
</dbReference>
<dbReference type="SUPFAM" id="SSF52218">
    <property type="entry name" value="Flavoproteins"/>
    <property type="match status" value="1"/>
</dbReference>
<reference evidence="7" key="1">
    <citation type="journal article" date="2019" name="Int. J. Syst. Evol. Microbiol.">
        <title>The Global Catalogue of Microorganisms (GCM) 10K type strain sequencing project: providing services to taxonomists for standard genome sequencing and annotation.</title>
        <authorList>
            <consortium name="The Broad Institute Genomics Platform"/>
            <consortium name="The Broad Institute Genome Sequencing Center for Infectious Disease"/>
            <person name="Wu L."/>
            <person name="Ma J."/>
        </authorList>
    </citation>
    <scope>NUCLEOTIDE SEQUENCE [LARGE SCALE GENOMIC DNA]</scope>
    <source>
        <strain evidence="7">KCTC 33792</strain>
    </source>
</reference>
<sequence>MQKESESMQKSGESIEKSRESIEKNRNRLRIDREITESIRKFGELIGKNPDAANVMCVHRGFLYFSPENGRRRLHFLCDVEPLVAAQGAYAVQKTLELVKYHDSHIEGEFLNVKDYELPFCDGRGSWAYQGDTRRVIQKMKVADYDIIGTPIFQGSFTGALKNLFDLAPVRTRRHKVLGWTAKIS</sequence>
<feature type="region of interest" description="Disordered" evidence="4">
    <location>
        <begin position="1"/>
        <end position="23"/>
    </location>
</feature>
<proteinExistence type="predicted"/>
<dbReference type="PANTHER" id="PTHR43408:SF2">
    <property type="entry name" value="FMN REDUCTASE (NADPH)"/>
    <property type="match status" value="1"/>
</dbReference>